<evidence type="ECO:0000313" key="5">
    <source>
        <dbReference type="Proteomes" id="UP000199529"/>
    </source>
</evidence>
<dbReference type="Pfam" id="PF13602">
    <property type="entry name" value="ADH_zinc_N_2"/>
    <property type="match status" value="1"/>
</dbReference>
<dbReference type="GO" id="GO:0070402">
    <property type="term" value="F:NADPH binding"/>
    <property type="evidence" value="ECO:0007669"/>
    <property type="project" value="TreeGrafter"/>
</dbReference>
<sequence>MPKAAIYQEYGDSSVLQIAEVPTPTPEPGTVRVRVAYSSVNPVDSKMRSGLLGDGTPLSAPAIAGMDVAGVVDAIGEGVTGFAVGDRVAGLSPAGAAAEFVVTYAAALVKVPASVSLETAATIGVGGTTAVRALGLANVASGHLILVDGASGGVGTFLTQLAIARGATVIGTASARNHEHLADLGARPISYGPGWEARAAEAASRPFDAAFDLVTGNKYAQLRGISTATAPVVTLVDPTFPGLGGILVTGLEPGFDHALQDVIDAVASGKVRIPIAQTFPLAEIAAAQDLSAQGHVRGKLVLSIAPQL</sequence>
<dbReference type="GO" id="GO:0016651">
    <property type="term" value="F:oxidoreductase activity, acting on NAD(P)H"/>
    <property type="evidence" value="ECO:0007669"/>
    <property type="project" value="TreeGrafter"/>
</dbReference>
<dbReference type="PANTHER" id="PTHR48106">
    <property type="entry name" value="QUINONE OXIDOREDUCTASE PIG3-RELATED"/>
    <property type="match status" value="1"/>
</dbReference>
<proteinExistence type="predicted"/>
<dbReference type="Gene3D" id="3.90.180.10">
    <property type="entry name" value="Medium-chain alcohol dehydrogenases, catalytic domain"/>
    <property type="match status" value="1"/>
</dbReference>
<dbReference type="InterPro" id="IPR036291">
    <property type="entry name" value="NAD(P)-bd_dom_sf"/>
</dbReference>
<dbReference type="CDD" id="cd05289">
    <property type="entry name" value="MDR_like_2"/>
    <property type="match status" value="1"/>
</dbReference>
<dbReference type="InterPro" id="IPR020843">
    <property type="entry name" value="ER"/>
</dbReference>
<evidence type="ECO:0000313" key="4">
    <source>
        <dbReference type="EMBL" id="SDY97630.1"/>
    </source>
</evidence>
<evidence type="ECO:0000259" key="3">
    <source>
        <dbReference type="SMART" id="SM00829"/>
    </source>
</evidence>
<dbReference type="SMART" id="SM00829">
    <property type="entry name" value="PKS_ER"/>
    <property type="match status" value="1"/>
</dbReference>
<dbReference type="InterPro" id="IPR011032">
    <property type="entry name" value="GroES-like_sf"/>
</dbReference>
<name>A0A1H3P9B6_9PSEU</name>
<dbReference type="STRING" id="418495.SAMN05216215_104120"/>
<keyword evidence="2" id="KW-0560">Oxidoreductase</keyword>
<keyword evidence="5" id="KW-1185">Reference proteome</keyword>
<dbReference type="Pfam" id="PF08240">
    <property type="entry name" value="ADH_N"/>
    <property type="match status" value="1"/>
</dbReference>
<protein>
    <submittedName>
        <fullName evidence="4">NADPH:quinone reductase</fullName>
    </submittedName>
</protein>
<dbReference type="RefSeq" id="WP_093273109.1">
    <property type="nucleotide sequence ID" value="NZ_FNOK01000041.1"/>
</dbReference>
<keyword evidence="1" id="KW-0521">NADP</keyword>
<dbReference type="SUPFAM" id="SSF51735">
    <property type="entry name" value="NAD(P)-binding Rossmann-fold domains"/>
    <property type="match status" value="1"/>
</dbReference>
<reference evidence="5" key="1">
    <citation type="submission" date="2016-10" db="EMBL/GenBank/DDBJ databases">
        <authorList>
            <person name="Varghese N."/>
            <person name="Submissions S."/>
        </authorList>
    </citation>
    <scope>NUCLEOTIDE SEQUENCE [LARGE SCALE GENOMIC DNA]</scope>
    <source>
        <strain evidence="5">CGMCC 4.3530</strain>
    </source>
</reference>
<evidence type="ECO:0000256" key="2">
    <source>
        <dbReference type="ARBA" id="ARBA00023002"/>
    </source>
</evidence>
<organism evidence="4 5">
    <name type="scientific">Saccharopolyspora shandongensis</name>
    <dbReference type="NCBI Taxonomy" id="418495"/>
    <lineage>
        <taxon>Bacteria</taxon>
        <taxon>Bacillati</taxon>
        <taxon>Actinomycetota</taxon>
        <taxon>Actinomycetes</taxon>
        <taxon>Pseudonocardiales</taxon>
        <taxon>Pseudonocardiaceae</taxon>
        <taxon>Saccharopolyspora</taxon>
    </lineage>
</organism>
<dbReference type="Proteomes" id="UP000199529">
    <property type="component" value="Unassembled WGS sequence"/>
</dbReference>
<dbReference type="SUPFAM" id="SSF50129">
    <property type="entry name" value="GroES-like"/>
    <property type="match status" value="1"/>
</dbReference>
<dbReference type="EMBL" id="FNOK01000041">
    <property type="protein sequence ID" value="SDY97630.1"/>
    <property type="molecule type" value="Genomic_DNA"/>
</dbReference>
<gene>
    <name evidence="4" type="ORF">SAMN05216215_104120</name>
</gene>
<dbReference type="InterPro" id="IPR013154">
    <property type="entry name" value="ADH-like_N"/>
</dbReference>
<evidence type="ECO:0000256" key="1">
    <source>
        <dbReference type="ARBA" id="ARBA00022857"/>
    </source>
</evidence>
<accession>A0A1H3P9B6</accession>
<feature type="domain" description="Enoyl reductase (ER)" evidence="3">
    <location>
        <begin position="11"/>
        <end position="302"/>
    </location>
</feature>
<dbReference type="OrthoDB" id="3727682at2"/>
<dbReference type="AlphaFoldDB" id="A0A1H3P9B6"/>
<dbReference type="Gene3D" id="3.40.50.720">
    <property type="entry name" value="NAD(P)-binding Rossmann-like Domain"/>
    <property type="match status" value="1"/>
</dbReference>